<dbReference type="Gene3D" id="2.60.40.10">
    <property type="entry name" value="Immunoglobulins"/>
    <property type="match status" value="1"/>
</dbReference>
<evidence type="ECO:0000259" key="1">
    <source>
        <dbReference type="PROSITE" id="PS50853"/>
    </source>
</evidence>
<sequence length="309" mass="31723">MLSDATTQIRFLVRPLSNGLDTYAGDPTKGLLYWGANLIQADSESSYTPGARAADFLSATATLGQGTTLLRGRLRQASPALYAQADAGTDADAVQIGWDTAPYVRALAGGVERARLTPGALGATERLSLATSWGDGTLRASLNGNPTASVPATLATFASLRLARQAGRGGPPAVIERVALRDDAQNAAGLEALASLLPQAPTGLRAVRTGPTSAQLTWTNPPGVLTAIELAHAADAGFANAVTVGGLPPDMQSLQISDLPAANVRAFQVRAINEEGVGAWSAAAVLIDGVRRVSPLPTPGARWSEAADL</sequence>
<dbReference type="KEGG" id="hgn:E6W36_04240"/>
<feature type="domain" description="Fibronectin type-III" evidence="1">
    <location>
        <begin position="200"/>
        <end position="293"/>
    </location>
</feature>
<evidence type="ECO:0000313" key="2">
    <source>
        <dbReference type="EMBL" id="QCI79073.1"/>
    </source>
</evidence>
<dbReference type="Pfam" id="PF00041">
    <property type="entry name" value="fn3"/>
    <property type="match status" value="1"/>
</dbReference>
<dbReference type="SMART" id="SM00060">
    <property type="entry name" value="FN3"/>
    <property type="match status" value="1"/>
</dbReference>
<gene>
    <name evidence="2" type="ORF">E6W36_04240</name>
</gene>
<reference evidence="3" key="1">
    <citation type="submission" date="2019-04" db="EMBL/GenBank/DDBJ databases">
        <title>Complete genome sequence of Sphingomonas sp. W1-2-3.</title>
        <authorList>
            <person name="Im W.T."/>
        </authorList>
    </citation>
    <scope>NUCLEOTIDE SEQUENCE [LARGE SCALE GENOMIC DNA]</scope>
    <source>
        <strain evidence="3">W1-2-3</strain>
    </source>
</reference>
<dbReference type="SUPFAM" id="SSF49265">
    <property type="entry name" value="Fibronectin type III"/>
    <property type="match status" value="1"/>
</dbReference>
<name>A0A4D7C8H5_9SPHN</name>
<dbReference type="CDD" id="cd00063">
    <property type="entry name" value="FN3"/>
    <property type="match status" value="1"/>
</dbReference>
<dbReference type="EMBL" id="CP039704">
    <property type="protein sequence ID" value="QCI79073.1"/>
    <property type="molecule type" value="Genomic_DNA"/>
</dbReference>
<organism evidence="2 3">
    <name type="scientific">Hankyongella ginsenosidimutans</name>
    <dbReference type="NCBI Taxonomy" id="1763828"/>
    <lineage>
        <taxon>Bacteria</taxon>
        <taxon>Pseudomonadati</taxon>
        <taxon>Pseudomonadota</taxon>
        <taxon>Alphaproteobacteria</taxon>
        <taxon>Sphingomonadales</taxon>
        <taxon>Sphingomonadaceae</taxon>
        <taxon>Hankyongella</taxon>
    </lineage>
</organism>
<dbReference type="Proteomes" id="UP000298714">
    <property type="component" value="Chromosome"/>
</dbReference>
<proteinExistence type="predicted"/>
<accession>A0A4D7C8H5</accession>
<dbReference type="InterPro" id="IPR003961">
    <property type="entry name" value="FN3_dom"/>
</dbReference>
<evidence type="ECO:0000313" key="3">
    <source>
        <dbReference type="Proteomes" id="UP000298714"/>
    </source>
</evidence>
<dbReference type="PROSITE" id="PS50853">
    <property type="entry name" value="FN3"/>
    <property type="match status" value="1"/>
</dbReference>
<dbReference type="RefSeq" id="WP_222873889.1">
    <property type="nucleotide sequence ID" value="NZ_CP039704.1"/>
</dbReference>
<dbReference type="AlphaFoldDB" id="A0A4D7C8H5"/>
<dbReference type="InterPro" id="IPR013783">
    <property type="entry name" value="Ig-like_fold"/>
</dbReference>
<keyword evidence="3" id="KW-1185">Reference proteome</keyword>
<dbReference type="InterPro" id="IPR036116">
    <property type="entry name" value="FN3_sf"/>
</dbReference>
<protein>
    <submittedName>
        <fullName evidence="2">Fibronectin type III domain-containing protein</fullName>
    </submittedName>
</protein>